<evidence type="ECO:0000259" key="1">
    <source>
        <dbReference type="PROSITE" id="PS00028"/>
    </source>
</evidence>
<dbReference type="InterPro" id="IPR013087">
    <property type="entry name" value="Znf_C2H2_type"/>
</dbReference>
<comment type="caution">
    <text evidence="2">The sequence shown here is derived from an EMBL/GenBank/DDBJ whole genome shotgun (WGS) entry which is preliminary data.</text>
</comment>
<organism evidence="2 3">
    <name type="scientific">Patella caerulea</name>
    <name type="common">Rayed Mediterranean limpet</name>
    <dbReference type="NCBI Taxonomy" id="87958"/>
    <lineage>
        <taxon>Eukaryota</taxon>
        <taxon>Metazoa</taxon>
        <taxon>Spiralia</taxon>
        <taxon>Lophotrochozoa</taxon>
        <taxon>Mollusca</taxon>
        <taxon>Gastropoda</taxon>
        <taxon>Patellogastropoda</taxon>
        <taxon>Patelloidea</taxon>
        <taxon>Patellidae</taxon>
        <taxon>Patella</taxon>
    </lineage>
</organism>
<feature type="domain" description="C2H2-type" evidence="1">
    <location>
        <begin position="78"/>
        <end position="100"/>
    </location>
</feature>
<name>A0AAN8JBP4_PATCE</name>
<accession>A0AAN8JBP4</accession>
<dbReference type="PROSITE" id="PS00028">
    <property type="entry name" value="ZINC_FINGER_C2H2_1"/>
    <property type="match status" value="3"/>
</dbReference>
<dbReference type="Proteomes" id="UP001347796">
    <property type="component" value="Unassembled WGS sequence"/>
</dbReference>
<feature type="domain" description="C2H2-type" evidence="1">
    <location>
        <begin position="109"/>
        <end position="132"/>
    </location>
</feature>
<reference evidence="2 3" key="1">
    <citation type="submission" date="2024-01" db="EMBL/GenBank/DDBJ databases">
        <title>The genome of the rayed Mediterranean limpet Patella caerulea (Linnaeus, 1758).</title>
        <authorList>
            <person name="Anh-Thu Weber A."/>
            <person name="Halstead-Nussloch G."/>
        </authorList>
    </citation>
    <scope>NUCLEOTIDE SEQUENCE [LARGE SCALE GENOMIC DNA]</scope>
    <source>
        <strain evidence="2">AATW-2023a</strain>
        <tissue evidence="2">Whole specimen</tissue>
    </source>
</reference>
<keyword evidence="3" id="KW-1185">Reference proteome</keyword>
<protein>
    <recommendedName>
        <fullName evidence="1">C2H2-type domain-containing protein</fullName>
    </recommendedName>
</protein>
<dbReference type="AlphaFoldDB" id="A0AAN8JBP4"/>
<dbReference type="EMBL" id="JAZGQO010000011">
    <property type="protein sequence ID" value="KAK6173875.1"/>
    <property type="molecule type" value="Genomic_DNA"/>
</dbReference>
<feature type="domain" description="C2H2-type" evidence="1">
    <location>
        <begin position="34"/>
        <end position="57"/>
    </location>
</feature>
<sequence length="284" mass="32915">MYDCAHCSFKTLSIQQYVYHYKFHANVPRIQFACCHIDCKRSFHTYSAFKSHVVRHHINNDSGKQIQTNVFSDVRFRCFNQVCEQKIDSYPELISHLKGHISVNEHVECPFNGCRGIFKIKSSFSSHLSRCHRSKHWKNLAACYIVESNQHYEDTNFTVPVGLDQVQGPDVGQQPHGEVIEDQGANDVEAQLHLDDLEIDNETQENYLKNLALFYLKLQSKYLMPASLIQNIITEIQQLHDMNQLIVKNKLFETLQNLDLSDEVKIVYGMIWLLMSFQSATKGD</sequence>
<evidence type="ECO:0000313" key="3">
    <source>
        <dbReference type="Proteomes" id="UP001347796"/>
    </source>
</evidence>
<dbReference type="SMART" id="SM00355">
    <property type="entry name" value="ZnF_C2H2"/>
    <property type="match status" value="4"/>
</dbReference>
<proteinExistence type="predicted"/>
<gene>
    <name evidence="2" type="ORF">SNE40_017254</name>
</gene>
<evidence type="ECO:0000313" key="2">
    <source>
        <dbReference type="EMBL" id="KAK6173875.1"/>
    </source>
</evidence>